<keyword evidence="11" id="KW-0472">Membrane</keyword>
<keyword evidence="20" id="KW-1185">Reference proteome</keyword>
<comment type="similarity">
    <text evidence="13">Belongs to the group II decarboxylase family. Sphingosine-1-phosphate lyase subfamily.</text>
</comment>
<sequence length="569" mass="63663">MLFKLLFLAAITFFLAVLWESPSARHQFRDELEKARGHINRSVKGYEGWQIIAVTAGATLILYKLYLFLVGTGEKTLWERIKGTCFKTVRSLPFINGKIEKELNKTRRLLETELLTPKPGETFHLSLPEKGLSHEEIMKELDGMDKLEPYDWRKGYTSGCAYNCDDKLTKITCDVFRRYCWTNPLHPDIFPQIRKMEAEIVQWTAKLFNGGSTSCGCVTSGGTESIMLAMKAYRGVGYSKGIQYPEILCSSATHAAFNKAAHYLRMKITIIKCDPLSRQVDVKAMARAINSNTVVLVANAPQYPHGVIDPIQKISELALKNKIGLHVDSCLGGFLLPFMESAGYPLDPFDFRVPGVTSISADTHKYGYTTKGSSVVLYRNKELRQHQFFVVTDWEGGIYPSASVAGSRPGGIIAATWAAMMYMGMDGYVESTRSIVKTTRWLAQELNSIPHLYVMGNPMVNVVAIASKDFNIYELNEEMRKRNWSLNPLQFPPAVHICVTMIHTRDGMDLKFLNDVKECVSLIMKDPGKKVSGAAAVYGTSQAIPDRSIISDIGYHYLNVSLTAAPLEN</sequence>
<dbReference type="Proteomes" id="UP000007879">
    <property type="component" value="Unassembled WGS sequence"/>
</dbReference>
<dbReference type="FunFam" id="3.40.640.10:FF:000020">
    <property type="entry name" value="sphingosine-1-phosphate lyase 1"/>
    <property type="match status" value="1"/>
</dbReference>
<evidence type="ECO:0000256" key="5">
    <source>
        <dbReference type="ARBA" id="ARBA00022692"/>
    </source>
</evidence>
<evidence type="ECO:0000256" key="15">
    <source>
        <dbReference type="ARBA" id="ARBA00042568"/>
    </source>
</evidence>
<dbReference type="GO" id="GO:0019752">
    <property type="term" value="P:carboxylic acid metabolic process"/>
    <property type="evidence" value="ECO:0007669"/>
    <property type="project" value="InterPro"/>
</dbReference>
<evidence type="ECO:0000256" key="3">
    <source>
        <dbReference type="ARBA" id="ARBA00004760"/>
    </source>
</evidence>
<dbReference type="Pfam" id="PF00282">
    <property type="entry name" value="Pyridoxal_deC"/>
    <property type="match status" value="1"/>
</dbReference>
<organism evidence="19">
    <name type="scientific">Amphimedon queenslandica</name>
    <name type="common">Sponge</name>
    <dbReference type="NCBI Taxonomy" id="400682"/>
    <lineage>
        <taxon>Eukaryota</taxon>
        <taxon>Metazoa</taxon>
        <taxon>Porifera</taxon>
        <taxon>Demospongiae</taxon>
        <taxon>Heteroscleromorpha</taxon>
        <taxon>Haplosclerida</taxon>
        <taxon>Niphatidae</taxon>
        <taxon>Amphimedon</taxon>
    </lineage>
</organism>
<comment type="cofactor">
    <cofactor evidence="1 16 17">
        <name>pyridoxal 5'-phosphate</name>
        <dbReference type="ChEBI" id="CHEBI:597326"/>
    </cofactor>
</comment>
<dbReference type="PANTHER" id="PTHR42735:SF6">
    <property type="entry name" value="SPHINGOSINE-1-PHOSPHATE LYASE 1"/>
    <property type="match status" value="1"/>
</dbReference>
<dbReference type="GO" id="GO:0030149">
    <property type="term" value="P:sphingolipid catabolic process"/>
    <property type="evidence" value="ECO:0007669"/>
    <property type="project" value="TreeGrafter"/>
</dbReference>
<dbReference type="OrthoDB" id="10254570at2759"/>
<keyword evidence="10" id="KW-0443">Lipid metabolism</keyword>
<keyword evidence="7 16" id="KW-0663">Pyridoxal phosphate</keyword>
<evidence type="ECO:0000256" key="4">
    <source>
        <dbReference type="ARBA" id="ARBA00004991"/>
    </source>
</evidence>
<dbReference type="InterPro" id="IPR015422">
    <property type="entry name" value="PyrdxlP-dep_Trfase_small"/>
</dbReference>
<feature type="chain" id="PRO_5010884415" description="sphinganine-1-phosphate aldolase" evidence="18">
    <location>
        <begin position="17"/>
        <end position="569"/>
    </location>
</feature>
<comment type="pathway">
    <text evidence="4">Sphingolipid metabolism.</text>
</comment>
<keyword evidence="9" id="KW-1133">Transmembrane helix</keyword>
<evidence type="ECO:0000256" key="10">
    <source>
        <dbReference type="ARBA" id="ARBA00023098"/>
    </source>
</evidence>
<evidence type="ECO:0000256" key="8">
    <source>
        <dbReference type="ARBA" id="ARBA00022919"/>
    </source>
</evidence>
<dbReference type="KEGG" id="aqu:100640497"/>
<reference evidence="19" key="2">
    <citation type="submission" date="2017-05" db="UniProtKB">
        <authorList>
            <consortium name="EnsemblMetazoa"/>
        </authorList>
    </citation>
    <scope>IDENTIFICATION</scope>
</reference>
<dbReference type="STRING" id="400682.A0A1X7UPV5"/>
<dbReference type="InterPro" id="IPR050477">
    <property type="entry name" value="GrpII_AminoAcid_Decarb"/>
</dbReference>
<dbReference type="PANTHER" id="PTHR42735">
    <property type="match status" value="1"/>
</dbReference>
<evidence type="ECO:0000256" key="17">
    <source>
        <dbReference type="RuleBase" id="RU000382"/>
    </source>
</evidence>
<dbReference type="InterPro" id="IPR015421">
    <property type="entry name" value="PyrdxlP-dep_Trfase_major"/>
</dbReference>
<evidence type="ECO:0000256" key="18">
    <source>
        <dbReference type="SAM" id="SignalP"/>
    </source>
</evidence>
<dbReference type="InterPro" id="IPR015424">
    <property type="entry name" value="PyrdxlP-dep_Trfase"/>
</dbReference>
<dbReference type="InterPro" id="IPR002129">
    <property type="entry name" value="PyrdxlP-dep_de-COase"/>
</dbReference>
<comment type="pathway">
    <text evidence="3">Lipid metabolism; sphingolipid metabolism.</text>
</comment>
<dbReference type="GO" id="GO:0030170">
    <property type="term" value="F:pyridoxal phosphate binding"/>
    <property type="evidence" value="ECO:0007669"/>
    <property type="project" value="InterPro"/>
</dbReference>
<evidence type="ECO:0000313" key="19">
    <source>
        <dbReference type="EnsemblMetazoa" id="Aqu2.1.30025_001"/>
    </source>
</evidence>
<evidence type="ECO:0000313" key="20">
    <source>
        <dbReference type="Proteomes" id="UP000007879"/>
    </source>
</evidence>
<feature type="signal peptide" evidence="18">
    <location>
        <begin position="1"/>
        <end position="16"/>
    </location>
</feature>
<dbReference type="Gene3D" id="6.10.140.2150">
    <property type="match status" value="1"/>
</dbReference>
<protein>
    <recommendedName>
        <fullName evidence="14">sphinganine-1-phosphate aldolase</fullName>
        <ecNumber evidence="14">4.1.2.27</ecNumber>
    </recommendedName>
    <alternativeName>
        <fullName evidence="15">Sphingosine-1-phosphate aldolase</fullName>
    </alternativeName>
</protein>
<dbReference type="EC" id="4.1.2.27" evidence="14"/>
<proteinExistence type="inferred from homology"/>
<keyword evidence="6" id="KW-0256">Endoplasmic reticulum</keyword>
<evidence type="ECO:0000256" key="13">
    <source>
        <dbReference type="ARBA" id="ARBA00038302"/>
    </source>
</evidence>
<dbReference type="Gene3D" id="3.40.640.10">
    <property type="entry name" value="Type I PLP-dependent aspartate aminotransferase-like (Major domain)"/>
    <property type="match status" value="1"/>
</dbReference>
<keyword evidence="5" id="KW-0812">Transmembrane</keyword>
<keyword evidence="12 17" id="KW-0456">Lyase</keyword>
<reference evidence="20" key="1">
    <citation type="journal article" date="2010" name="Nature">
        <title>The Amphimedon queenslandica genome and the evolution of animal complexity.</title>
        <authorList>
            <person name="Srivastava M."/>
            <person name="Simakov O."/>
            <person name="Chapman J."/>
            <person name="Fahey B."/>
            <person name="Gauthier M.E."/>
            <person name="Mitros T."/>
            <person name="Richards G.S."/>
            <person name="Conaco C."/>
            <person name="Dacre M."/>
            <person name="Hellsten U."/>
            <person name="Larroux C."/>
            <person name="Putnam N.H."/>
            <person name="Stanke M."/>
            <person name="Adamska M."/>
            <person name="Darling A."/>
            <person name="Degnan S.M."/>
            <person name="Oakley T.H."/>
            <person name="Plachetzki D.C."/>
            <person name="Zhai Y."/>
            <person name="Adamski M."/>
            <person name="Calcino A."/>
            <person name="Cummins S.F."/>
            <person name="Goodstein D.M."/>
            <person name="Harris C."/>
            <person name="Jackson D.J."/>
            <person name="Leys S.P."/>
            <person name="Shu S."/>
            <person name="Woodcroft B.J."/>
            <person name="Vervoort M."/>
            <person name="Kosik K.S."/>
            <person name="Manning G."/>
            <person name="Degnan B.M."/>
            <person name="Rokhsar D.S."/>
        </authorList>
    </citation>
    <scope>NUCLEOTIDE SEQUENCE [LARGE SCALE GENOMIC DNA]</scope>
</reference>
<evidence type="ECO:0000256" key="12">
    <source>
        <dbReference type="ARBA" id="ARBA00023239"/>
    </source>
</evidence>
<dbReference type="Gene3D" id="3.90.1150.10">
    <property type="entry name" value="Aspartate Aminotransferase, domain 1"/>
    <property type="match status" value="1"/>
</dbReference>
<evidence type="ECO:0000256" key="1">
    <source>
        <dbReference type="ARBA" id="ARBA00001933"/>
    </source>
</evidence>
<keyword evidence="18" id="KW-0732">Signal</keyword>
<evidence type="ECO:0000256" key="16">
    <source>
        <dbReference type="PIRSR" id="PIRSR602129-50"/>
    </source>
</evidence>
<evidence type="ECO:0000256" key="6">
    <source>
        <dbReference type="ARBA" id="ARBA00022824"/>
    </source>
</evidence>
<dbReference type="InParanoid" id="A0A1X7UPV5"/>
<gene>
    <name evidence="19" type="primary">100640497</name>
</gene>
<dbReference type="SUPFAM" id="SSF53383">
    <property type="entry name" value="PLP-dependent transferases"/>
    <property type="match status" value="1"/>
</dbReference>
<dbReference type="EnsemblMetazoa" id="XM_003387011.3">
    <property type="protein sequence ID" value="XP_003387059.1"/>
    <property type="gene ID" value="LOC100640497"/>
</dbReference>
<feature type="modified residue" description="N6-(pyridoxal phosphate)lysine" evidence="16">
    <location>
        <position position="365"/>
    </location>
</feature>
<evidence type="ECO:0000256" key="9">
    <source>
        <dbReference type="ARBA" id="ARBA00022989"/>
    </source>
</evidence>
<evidence type="ECO:0000256" key="7">
    <source>
        <dbReference type="ARBA" id="ARBA00022898"/>
    </source>
</evidence>
<evidence type="ECO:0000256" key="11">
    <source>
        <dbReference type="ARBA" id="ARBA00023136"/>
    </source>
</evidence>
<dbReference type="GO" id="GO:0008117">
    <property type="term" value="F:sphinganine-1-phosphate aldolase activity"/>
    <property type="evidence" value="ECO:0007669"/>
    <property type="project" value="UniProtKB-EC"/>
</dbReference>
<dbReference type="GO" id="GO:0005789">
    <property type="term" value="C:endoplasmic reticulum membrane"/>
    <property type="evidence" value="ECO:0007669"/>
    <property type="project" value="UniProtKB-SubCell"/>
</dbReference>
<dbReference type="OMA" id="FKDHQFT"/>
<name>A0A1X7UPV5_AMPQE</name>
<keyword evidence="8" id="KW-0746">Sphingolipid metabolism</keyword>
<evidence type="ECO:0000256" key="2">
    <source>
        <dbReference type="ARBA" id="ARBA00004389"/>
    </source>
</evidence>
<accession>A0A1X7UPV5</accession>
<dbReference type="eggNOG" id="KOG1383">
    <property type="taxonomic scope" value="Eukaryota"/>
</dbReference>
<dbReference type="EnsemblMetazoa" id="Aqu2.1.30025_001">
    <property type="protein sequence ID" value="Aqu2.1.30025_001"/>
    <property type="gene ID" value="Aqu2.1.30025"/>
</dbReference>
<dbReference type="AlphaFoldDB" id="A0A1X7UPV5"/>
<comment type="subcellular location">
    <subcellularLocation>
        <location evidence="2">Endoplasmic reticulum membrane</location>
        <topology evidence="2">Single-pass membrane protein</topology>
    </subcellularLocation>
</comment>
<evidence type="ECO:0000256" key="14">
    <source>
        <dbReference type="ARBA" id="ARBA00038965"/>
    </source>
</evidence>